<feature type="transmembrane region" description="Helical" evidence="1">
    <location>
        <begin position="55"/>
        <end position="76"/>
    </location>
</feature>
<dbReference type="Proteomes" id="UP001189429">
    <property type="component" value="Unassembled WGS sequence"/>
</dbReference>
<feature type="transmembrane region" description="Helical" evidence="1">
    <location>
        <begin position="26"/>
        <end position="49"/>
    </location>
</feature>
<evidence type="ECO:0000313" key="3">
    <source>
        <dbReference type="Proteomes" id="UP001189429"/>
    </source>
</evidence>
<gene>
    <name evidence="2" type="ORF">PCOR1329_LOCUS54491</name>
</gene>
<keyword evidence="1" id="KW-0472">Membrane</keyword>
<sequence>MWSSSVQVFRALEHWRWVSIFTKCNLLAVLYFTLAQGAGKFCIVLLSWLNEYLRLHLGFVESCVIFFCVGFTMFMLPPVPGIPVYICGGNWDVYA</sequence>
<protein>
    <submittedName>
        <fullName evidence="2">Uncharacterized protein</fullName>
    </submittedName>
</protein>
<evidence type="ECO:0000313" key="2">
    <source>
        <dbReference type="EMBL" id="CAK0867586.1"/>
    </source>
</evidence>
<proteinExistence type="predicted"/>
<reference evidence="2" key="1">
    <citation type="submission" date="2023-10" db="EMBL/GenBank/DDBJ databases">
        <authorList>
            <person name="Chen Y."/>
            <person name="Shah S."/>
            <person name="Dougan E. K."/>
            <person name="Thang M."/>
            <person name="Chan C."/>
        </authorList>
    </citation>
    <scope>NUCLEOTIDE SEQUENCE [LARGE SCALE GENOMIC DNA]</scope>
</reference>
<accession>A0ABN9V4W9</accession>
<keyword evidence="3" id="KW-1185">Reference proteome</keyword>
<comment type="caution">
    <text evidence="2">The sequence shown here is derived from an EMBL/GenBank/DDBJ whole genome shotgun (WGS) entry which is preliminary data.</text>
</comment>
<organism evidence="2 3">
    <name type="scientific">Prorocentrum cordatum</name>
    <dbReference type="NCBI Taxonomy" id="2364126"/>
    <lineage>
        <taxon>Eukaryota</taxon>
        <taxon>Sar</taxon>
        <taxon>Alveolata</taxon>
        <taxon>Dinophyceae</taxon>
        <taxon>Prorocentrales</taxon>
        <taxon>Prorocentraceae</taxon>
        <taxon>Prorocentrum</taxon>
    </lineage>
</organism>
<keyword evidence="1" id="KW-0812">Transmembrane</keyword>
<dbReference type="EMBL" id="CAUYUJ010016660">
    <property type="protein sequence ID" value="CAK0867586.1"/>
    <property type="molecule type" value="Genomic_DNA"/>
</dbReference>
<name>A0ABN9V4W9_9DINO</name>
<keyword evidence="1" id="KW-1133">Transmembrane helix</keyword>
<evidence type="ECO:0000256" key="1">
    <source>
        <dbReference type="SAM" id="Phobius"/>
    </source>
</evidence>